<dbReference type="Pfam" id="PF01656">
    <property type="entry name" value="CbiA"/>
    <property type="match status" value="1"/>
</dbReference>
<dbReference type="GO" id="GO:0016887">
    <property type="term" value="F:ATP hydrolysis activity"/>
    <property type="evidence" value="ECO:0007669"/>
    <property type="project" value="InterPro"/>
</dbReference>
<evidence type="ECO:0000256" key="2">
    <source>
        <dbReference type="ARBA" id="ARBA00011626"/>
    </source>
</evidence>
<dbReference type="GO" id="GO:0009898">
    <property type="term" value="C:cytoplasmic side of plasma membrane"/>
    <property type="evidence" value="ECO:0007669"/>
    <property type="project" value="TreeGrafter"/>
</dbReference>
<dbReference type="Gene3D" id="3.40.50.300">
    <property type="entry name" value="P-loop containing nucleotide triphosphate hydrolases"/>
    <property type="match status" value="1"/>
</dbReference>
<dbReference type="GO" id="GO:0005829">
    <property type="term" value="C:cytosol"/>
    <property type="evidence" value="ECO:0007669"/>
    <property type="project" value="TreeGrafter"/>
</dbReference>
<dbReference type="SUPFAM" id="SSF52540">
    <property type="entry name" value="P-loop containing nucleoside triphosphate hydrolases"/>
    <property type="match status" value="1"/>
</dbReference>
<reference evidence="13 14" key="2">
    <citation type="journal article" date="2014" name="Genome Announc.">
        <title>Complete Genome Sequence of Coprothermobacter proteolyticus DSM 5265.</title>
        <authorList>
            <person name="Alexiev A."/>
            <person name="Coil D.A."/>
            <person name="Badger J.H."/>
            <person name="Enticknap J."/>
            <person name="Ward N."/>
            <person name="Robb F.T."/>
            <person name="Eisen J.A."/>
        </authorList>
    </citation>
    <scope>NUCLEOTIDE SEQUENCE [LARGE SCALE GENOMIC DNA]</scope>
    <source>
        <strain evidence="14">ATCC 35245 / DSM 5265 / OCM 4 / BT</strain>
    </source>
</reference>
<dbReference type="CDD" id="cd02036">
    <property type="entry name" value="MinD"/>
    <property type="match status" value="1"/>
</dbReference>
<evidence type="ECO:0000256" key="4">
    <source>
        <dbReference type="ARBA" id="ARBA00022618"/>
    </source>
</evidence>
<evidence type="ECO:0000313" key="14">
    <source>
        <dbReference type="Proteomes" id="UP000001732"/>
    </source>
</evidence>
<keyword evidence="5 11" id="KW-0547">Nucleotide-binding</keyword>
<reference evidence="14" key="1">
    <citation type="submission" date="2008-08" db="EMBL/GenBank/DDBJ databases">
        <title>The complete genome sequence of Coprothermobacter proteolyticus strain ATCC 5245 / DSM 5265 / BT.</title>
        <authorList>
            <person name="Dodson R.J."/>
            <person name="Durkin A.S."/>
            <person name="Wu M."/>
            <person name="Eisen J."/>
            <person name="Sutton G."/>
        </authorList>
    </citation>
    <scope>NUCLEOTIDE SEQUENCE [LARGE SCALE GENOMIC DNA]</scope>
    <source>
        <strain evidence="14">ATCC 35245 / DSM 5265 / OCM 4 / BT</strain>
    </source>
</reference>
<dbReference type="KEGG" id="cpo:COPRO5265_0535"/>
<feature type="domain" description="CobQ/CobB/MinD/ParA nucleotide binding" evidence="12">
    <location>
        <begin position="6"/>
        <end position="220"/>
    </location>
</feature>
<dbReference type="HOGENOM" id="CLU_037612_0_1_9"/>
<dbReference type="InterPro" id="IPR002586">
    <property type="entry name" value="CobQ/CobB/MinD/ParA_Nub-bd_dom"/>
</dbReference>
<evidence type="ECO:0000256" key="3">
    <source>
        <dbReference type="ARBA" id="ARBA00016887"/>
    </source>
</evidence>
<dbReference type="EMBL" id="CP001145">
    <property type="protein sequence ID" value="ACI17457.1"/>
    <property type="molecule type" value="Genomic_DNA"/>
</dbReference>
<comment type="similarity">
    <text evidence="1">Belongs to the ParA family. MinD subfamily.</text>
</comment>
<dbReference type="RefSeq" id="WP_012544109.1">
    <property type="nucleotide sequence ID" value="NC_011295.1"/>
</dbReference>
<protein>
    <recommendedName>
        <fullName evidence="3">Septum site-determining protein MinD</fullName>
    </recommendedName>
    <alternativeName>
        <fullName evidence="10">Cell division inhibitor MinD</fullName>
    </alternativeName>
</protein>
<evidence type="ECO:0000256" key="5">
    <source>
        <dbReference type="ARBA" id="ARBA00022741"/>
    </source>
</evidence>
<dbReference type="InterPro" id="IPR027417">
    <property type="entry name" value="P-loop_NTPase"/>
</dbReference>
<dbReference type="STRING" id="309798.COPRO5265_0535"/>
<evidence type="ECO:0000259" key="12">
    <source>
        <dbReference type="Pfam" id="PF01656"/>
    </source>
</evidence>
<evidence type="ECO:0000256" key="6">
    <source>
        <dbReference type="ARBA" id="ARBA00022840"/>
    </source>
</evidence>
<organism evidence="13 14">
    <name type="scientific">Coprothermobacter proteolyticus (strain ATCC 35245 / DSM 5265 / OCM 4 / BT)</name>
    <dbReference type="NCBI Taxonomy" id="309798"/>
    <lineage>
        <taxon>Bacteria</taxon>
        <taxon>Pseudomonadati</taxon>
        <taxon>Coprothermobacterota</taxon>
        <taxon>Coprothermobacteria</taxon>
        <taxon>Coprothermobacterales</taxon>
        <taxon>Coprothermobacteraceae</taxon>
        <taxon>Coprothermobacter</taxon>
    </lineage>
</organism>
<evidence type="ECO:0000256" key="9">
    <source>
        <dbReference type="ARBA" id="ARBA00025436"/>
    </source>
</evidence>
<evidence type="ECO:0000256" key="7">
    <source>
        <dbReference type="ARBA" id="ARBA00023210"/>
    </source>
</evidence>
<proteinExistence type="inferred from homology"/>
<evidence type="ECO:0000256" key="11">
    <source>
        <dbReference type="PIRSR" id="PIRSR003092-1"/>
    </source>
</evidence>
<dbReference type="NCBIfam" id="TIGR01968">
    <property type="entry name" value="minD_bact"/>
    <property type="match status" value="1"/>
</dbReference>
<gene>
    <name evidence="13" type="primary">minD</name>
    <name evidence="13" type="ordered locus">COPRO5265_0535</name>
</gene>
<keyword evidence="7" id="KW-0717">Septation</keyword>
<comment type="subunit">
    <text evidence="2">Interacts with MinC and FtsZ.</text>
</comment>
<keyword evidence="14" id="KW-1185">Reference proteome</keyword>
<dbReference type="GO" id="GO:0005524">
    <property type="term" value="F:ATP binding"/>
    <property type="evidence" value="ECO:0007669"/>
    <property type="project" value="UniProtKB-KW"/>
</dbReference>
<evidence type="ECO:0000256" key="8">
    <source>
        <dbReference type="ARBA" id="ARBA00023306"/>
    </source>
</evidence>
<feature type="binding site" evidence="11">
    <location>
        <begin position="12"/>
        <end position="19"/>
    </location>
    <ligand>
        <name>ATP</name>
        <dbReference type="ChEBI" id="CHEBI:30616"/>
    </ligand>
</feature>
<dbReference type="AlphaFoldDB" id="B5Y7Z6"/>
<evidence type="ECO:0000256" key="1">
    <source>
        <dbReference type="ARBA" id="ARBA00010257"/>
    </source>
</evidence>
<dbReference type="InterPro" id="IPR050625">
    <property type="entry name" value="ParA/MinD_ATPase"/>
</dbReference>
<sequence>MAGQCIVVTSGKGGVGKTTITANVGYALASLGKKVLLIDGDIGLKNLDSVLGLERRVVYDLFDVITNRIELEDALVKDKRLPDNLFLLAASQSHFKEDVPEEKFSEVVEEAKALFEYVLVDSPAGIEHGFRISSRFADRAVVVTVPEVPSIRDVDRVVGLLENYRVSVDGVVVNRLNQTLVRQGNMLSPQDILDLLEIPLLGVVPEDTLIVQAVNQGDPLVYKYPNSAVARAYTNIAHKLLDPEYVPQETKKSRGFWSLFGFLRGEG</sequence>
<dbReference type="PANTHER" id="PTHR43384:SF6">
    <property type="entry name" value="SEPTUM SITE-DETERMINING PROTEIN MIND HOMOLOG, CHLOROPLASTIC"/>
    <property type="match status" value="1"/>
</dbReference>
<dbReference type="PANTHER" id="PTHR43384">
    <property type="entry name" value="SEPTUM SITE-DETERMINING PROTEIN MIND HOMOLOG, CHLOROPLASTIC-RELATED"/>
    <property type="match status" value="1"/>
</dbReference>
<dbReference type="eggNOG" id="COG2894">
    <property type="taxonomic scope" value="Bacteria"/>
</dbReference>
<dbReference type="InterPro" id="IPR025501">
    <property type="entry name" value="MinD_FleN"/>
</dbReference>
<dbReference type="Proteomes" id="UP000001732">
    <property type="component" value="Chromosome"/>
</dbReference>
<keyword evidence="6 11" id="KW-0067">ATP-binding</keyword>
<dbReference type="GO" id="GO:0051782">
    <property type="term" value="P:negative regulation of cell division"/>
    <property type="evidence" value="ECO:0007669"/>
    <property type="project" value="TreeGrafter"/>
</dbReference>
<dbReference type="InterPro" id="IPR010223">
    <property type="entry name" value="MinD"/>
</dbReference>
<name>B5Y7Z6_COPPD</name>
<dbReference type="GO" id="GO:0000917">
    <property type="term" value="P:division septum assembly"/>
    <property type="evidence" value="ECO:0007669"/>
    <property type="project" value="UniProtKB-KW"/>
</dbReference>
<dbReference type="PIRSF" id="PIRSF003092">
    <property type="entry name" value="MinD"/>
    <property type="match status" value="1"/>
</dbReference>
<comment type="function">
    <text evidence="9">ATPase required for the correct placement of the division site. Cell division inhibitors MinC and MinD act in concert to form an inhibitor capable of blocking formation of the polar Z ring septums. Rapidly oscillates between the poles of the cell to destabilize FtsZ filaments that have formed before they mature into polar Z rings.</text>
</comment>
<keyword evidence="8" id="KW-0131">Cell cycle</keyword>
<evidence type="ECO:0000313" key="13">
    <source>
        <dbReference type="EMBL" id="ACI17457.1"/>
    </source>
</evidence>
<keyword evidence="4" id="KW-0132">Cell division</keyword>
<evidence type="ECO:0000256" key="10">
    <source>
        <dbReference type="ARBA" id="ARBA00032845"/>
    </source>
</evidence>
<accession>B5Y7Z6</accession>
<dbReference type="OrthoDB" id="9773088at2"/>